<dbReference type="RefSeq" id="WP_107793365.1">
    <property type="nucleotide sequence ID" value="NZ_CP049274.1"/>
</dbReference>
<dbReference type="SUPFAM" id="SSF53335">
    <property type="entry name" value="S-adenosyl-L-methionine-dependent methyltransferases"/>
    <property type="match status" value="1"/>
</dbReference>
<name>A0A7S9NG41_9BACT</name>
<reference evidence="1 2" key="1">
    <citation type="journal article" date="2018" name="Emerg. Microbes Infect.">
        <title>Genomic analysis of oral Campylobacter concisus strains identified a potential bacterial molecular marker associated with active Crohn's disease.</title>
        <authorList>
            <person name="Liu F."/>
            <person name="Ma R."/>
            <person name="Tay C.Y.A."/>
            <person name="Octavia S."/>
            <person name="Lan R."/>
            <person name="Chung H.K.L."/>
            <person name="Riordan S.M."/>
            <person name="Grimm M.C."/>
            <person name="Leong R.W."/>
            <person name="Tanaka M.M."/>
            <person name="Connor S."/>
            <person name="Zhang L."/>
        </authorList>
    </citation>
    <scope>NUCLEOTIDE SEQUENCE [LARGE SCALE GENOMIC DNA]</scope>
    <source>
        <strain evidence="1 2">P10CDO-S2</strain>
    </source>
</reference>
<gene>
    <name evidence="1" type="ORF">CVT06_07995</name>
</gene>
<sequence>MNKDKAGLGYWAKNWNQYLEISKIDINYYTNRLLHKIFTKYLNYNKEKDICEIGCAFSPYLLYFHDHFGYRINGFDYEGISVKKTKEIYDNMGYCSNIYHHDFFDIKNCRKYDILTSFGVFEHFEDLNSTINLSKYYLKDNGTIVTVIPNMCGFFGFLQRIFDKRIYDIHIPYDKNDILLAHEINGYKTLFCDYAGIYQFGVVNISNIKHNKIIKKIFSLPGKPLYYFLNLFNINMNYKINSPYIIYIGKVKGKVLE</sequence>
<protein>
    <submittedName>
        <fullName evidence="1">Class I SAM-dependent methyltransferase</fullName>
    </submittedName>
</protein>
<keyword evidence="1" id="KW-0808">Transferase</keyword>
<proteinExistence type="predicted"/>
<dbReference type="Gene3D" id="3.40.50.150">
    <property type="entry name" value="Vaccinia Virus protein VP39"/>
    <property type="match status" value="1"/>
</dbReference>
<dbReference type="Pfam" id="PF13489">
    <property type="entry name" value="Methyltransf_23"/>
    <property type="match status" value="1"/>
</dbReference>
<dbReference type="EMBL" id="CP049274">
    <property type="protein sequence ID" value="QPH85026.1"/>
    <property type="molecule type" value="Genomic_DNA"/>
</dbReference>
<evidence type="ECO:0000313" key="2">
    <source>
        <dbReference type="Proteomes" id="UP000594630"/>
    </source>
</evidence>
<organism evidence="1 2">
    <name type="scientific">Campylobacter concisus</name>
    <dbReference type="NCBI Taxonomy" id="199"/>
    <lineage>
        <taxon>Bacteria</taxon>
        <taxon>Pseudomonadati</taxon>
        <taxon>Campylobacterota</taxon>
        <taxon>Epsilonproteobacteria</taxon>
        <taxon>Campylobacterales</taxon>
        <taxon>Campylobacteraceae</taxon>
        <taxon>Campylobacter</taxon>
    </lineage>
</organism>
<keyword evidence="1" id="KW-0489">Methyltransferase</keyword>
<dbReference type="GO" id="GO:0032259">
    <property type="term" value="P:methylation"/>
    <property type="evidence" value="ECO:0007669"/>
    <property type="project" value="UniProtKB-KW"/>
</dbReference>
<accession>A0A7S9NG41</accession>
<dbReference type="GO" id="GO:0008168">
    <property type="term" value="F:methyltransferase activity"/>
    <property type="evidence" value="ECO:0007669"/>
    <property type="project" value="UniProtKB-KW"/>
</dbReference>
<dbReference type="InterPro" id="IPR029063">
    <property type="entry name" value="SAM-dependent_MTases_sf"/>
</dbReference>
<dbReference type="AlphaFoldDB" id="A0A7S9NG41"/>
<dbReference type="Proteomes" id="UP000594630">
    <property type="component" value="Chromosome"/>
</dbReference>
<evidence type="ECO:0000313" key="1">
    <source>
        <dbReference type="EMBL" id="QPH85026.1"/>
    </source>
</evidence>